<gene>
    <name evidence="5" type="ORF">ACFS6H_18625</name>
</gene>
<sequence length="266" mass="29119">MYYENKVVFITGASSGIGKEMAVQLAKQKAKLVLTARRADVLAEVQQLCLQYTSHCDTIVFDLSKTDQIGQLATEALAKHGYIDVLVNNAGVSQRSLTIDTDISVDRRIMELDYFATITLTKALLPQFVQRGHGHIIVISSVSGLMGFPMRSAYAAAKHALHGFFETLQTEKPAEKLYVTIACPGRVNTPISMSALTGDGKPHQVMDDGQKNGIPVDTCVRKILTAAQNGKRLIKIARAEGLLLFIKRIAPGLFFKIAHKKGMQPH</sequence>
<dbReference type="PANTHER" id="PTHR44196">
    <property type="entry name" value="DEHYDROGENASE/REDUCTASE SDR FAMILY MEMBER 7B"/>
    <property type="match status" value="1"/>
</dbReference>
<dbReference type="EMBL" id="JBHUOZ010000003">
    <property type="protein sequence ID" value="MFD2921742.1"/>
    <property type="molecule type" value="Genomic_DNA"/>
</dbReference>
<dbReference type="InterPro" id="IPR036291">
    <property type="entry name" value="NAD(P)-bd_dom_sf"/>
</dbReference>
<evidence type="ECO:0000256" key="2">
    <source>
        <dbReference type="ARBA" id="ARBA00023002"/>
    </source>
</evidence>
<evidence type="ECO:0000256" key="1">
    <source>
        <dbReference type="ARBA" id="ARBA00006484"/>
    </source>
</evidence>
<dbReference type="InterPro" id="IPR020904">
    <property type="entry name" value="Sc_DH/Rdtase_CS"/>
</dbReference>
<dbReference type="InterPro" id="IPR002347">
    <property type="entry name" value="SDR_fam"/>
</dbReference>
<proteinExistence type="inferred from homology"/>
<dbReference type="PROSITE" id="PS00061">
    <property type="entry name" value="ADH_SHORT"/>
    <property type="match status" value="1"/>
</dbReference>
<reference evidence="6" key="1">
    <citation type="journal article" date="2019" name="Int. J. Syst. Evol. Microbiol.">
        <title>The Global Catalogue of Microorganisms (GCM) 10K type strain sequencing project: providing services to taxonomists for standard genome sequencing and annotation.</title>
        <authorList>
            <consortium name="The Broad Institute Genomics Platform"/>
            <consortium name="The Broad Institute Genome Sequencing Center for Infectious Disease"/>
            <person name="Wu L."/>
            <person name="Ma J."/>
        </authorList>
    </citation>
    <scope>NUCLEOTIDE SEQUENCE [LARGE SCALE GENOMIC DNA]</scope>
    <source>
        <strain evidence="6">KCTC 23299</strain>
    </source>
</reference>
<dbReference type="SUPFAM" id="SSF51735">
    <property type="entry name" value="NAD(P)-binding Rossmann-fold domains"/>
    <property type="match status" value="1"/>
</dbReference>
<dbReference type="Gene3D" id="3.40.50.720">
    <property type="entry name" value="NAD(P)-binding Rossmann-like Domain"/>
    <property type="match status" value="1"/>
</dbReference>
<dbReference type="PRINTS" id="PR00080">
    <property type="entry name" value="SDRFAMILY"/>
</dbReference>
<dbReference type="SMART" id="SM00822">
    <property type="entry name" value="PKS_KR"/>
    <property type="match status" value="1"/>
</dbReference>
<name>A0ABW6A8Y3_9BACT</name>
<feature type="domain" description="Ketoreductase" evidence="4">
    <location>
        <begin position="6"/>
        <end position="190"/>
    </location>
</feature>
<dbReference type="Proteomes" id="UP001597511">
    <property type="component" value="Unassembled WGS sequence"/>
</dbReference>
<evidence type="ECO:0000313" key="5">
    <source>
        <dbReference type="EMBL" id="MFD2921742.1"/>
    </source>
</evidence>
<comment type="caution">
    <text evidence="5">The sequence shown here is derived from an EMBL/GenBank/DDBJ whole genome shotgun (WGS) entry which is preliminary data.</text>
</comment>
<accession>A0ABW6A8Y3</accession>
<evidence type="ECO:0000259" key="4">
    <source>
        <dbReference type="SMART" id="SM00822"/>
    </source>
</evidence>
<dbReference type="PRINTS" id="PR00081">
    <property type="entry name" value="GDHRDH"/>
</dbReference>
<keyword evidence="6" id="KW-1185">Reference proteome</keyword>
<dbReference type="PIRSF" id="PIRSF000126">
    <property type="entry name" value="11-beta-HSD1"/>
    <property type="match status" value="1"/>
</dbReference>
<dbReference type="PANTHER" id="PTHR44196:SF1">
    <property type="entry name" value="DEHYDROGENASE_REDUCTASE SDR FAMILY MEMBER 7B"/>
    <property type="match status" value="1"/>
</dbReference>
<keyword evidence="2" id="KW-0560">Oxidoreductase</keyword>
<organism evidence="5 6">
    <name type="scientific">Terrimonas rubra</name>
    <dbReference type="NCBI Taxonomy" id="1035890"/>
    <lineage>
        <taxon>Bacteria</taxon>
        <taxon>Pseudomonadati</taxon>
        <taxon>Bacteroidota</taxon>
        <taxon>Chitinophagia</taxon>
        <taxon>Chitinophagales</taxon>
        <taxon>Chitinophagaceae</taxon>
        <taxon>Terrimonas</taxon>
    </lineage>
</organism>
<protein>
    <submittedName>
        <fullName evidence="5">SDR family oxidoreductase</fullName>
    </submittedName>
</protein>
<dbReference type="Pfam" id="PF00106">
    <property type="entry name" value="adh_short"/>
    <property type="match status" value="1"/>
</dbReference>
<dbReference type="RefSeq" id="WP_386102645.1">
    <property type="nucleotide sequence ID" value="NZ_JBHUOZ010000003.1"/>
</dbReference>
<evidence type="ECO:0000256" key="3">
    <source>
        <dbReference type="RuleBase" id="RU000363"/>
    </source>
</evidence>
<comment type="similarity">
    <text evidence="1 3">Belongs to the short-chain dehydrogenases/reductases (SDR) family.</text>
</comment>
<dbReference type="InterPro" id="IPR057326">
    <property type="entry name" value="KR_dom"/>
</dbReference>
<dbReference type="NCBIfam" id="NF004825">
    <property type="entry name" value="PRK06181.1"/>
    <property type="match status" value="1"/>
</dbReference>
<evidence type="ECO:0000313" key="6">
    <source>
        <dbReference type="Proteomes" id="UP001597511"/>
    </source>
</evidence>